<dbReference type="Proteomes" id="UP000186594">
    <property type="component" value="Unassembled WGS sequence"/>
</dbReference>
<evidence type="ECO:0000313" key="3">
    <source>
        <dbReference type="Proteomes" id="UP000186594"/>
    </source>
</evidence>
<keyword evidence="3" id="KW-1185">Reference proteome</keyword>
<protein>
    <submittedName>
        <fullName evidence="2">Uncharacterized protein</fullName>
    </submittedName>
</protein>
<evidence type="ECO:0000256" key="1">
    <source>
        <dbReference type="SAM" id="Phobius"/>
    </source>
</evidence>
<comment type="caution">
    <text evidence="2">The sequence shown here is derived from an EMBL/GenBank/DDBJ whole genome shotgun (WGS) entry which is preliminary data.</text>
</comment>
<feature type="transmembrane region" description="Helical" evidence="1">
    <location>
        <begin position="32"/>
        <end position="56"/>
    </location>
</feature>
<keyword evidence="1" id="KW-0812">Transmembrane</keyword>
<keyword evidence="1" id="KW-1133">Transmembrane helix</keyword>
<evidence type="ECO:0000313" key="2">
    <source>
        <dbReference type="EMBL" id="OLL25709.1"/>
    </source>
</evidence>
<reference evidence="2 3" key="1">
    <citation type="submission" date="2016-04" db="EMBL/GenBank/DDBJ databases">
        <title>Evolutionary innovation and constraint leading to complex multicellularity in the Ascomycota.</title>
        <authorList>
            <person name="Cisse O."/>
            <person name="Nguyen A."/>
            <person name="Hewitt D.A."/>
            <person name="Jedd G."/>
            <person name="Stajich J.E."/>
        </authorList>
    </citation>
    <scope>NUCLEOTIDE SEQUENCE [LARGE SCALE GENOMIC DNA]</scope>
    <source>
        <strain evidence="2 3">DAH-3</strain>
    </source>
</reference>
<sequence length="138" mass="15429">MSLFLFMTPVSSQQLAKRLSRNYTLSNPGPSSIAMAVALPLIIVFGGLLGMIIIMITTRTHRKIDFSKSDKGFVVELNVTLIGRMLPKRKTRGERIRTINSDEIKLKDWSSSENVYLSNPALINVVHANLALRELESD</sequence>
<dbReference type="AlphaFoldDB" id="A0A1U7LSV6"/>
<organism evidence="2 3">
    <name type="scientific">Neolecta irregularis (strain DAH-3)</name>
    <dbReference type="NCBI Taxonomy" id="1198029"/>
    <lineage>
        <taxon>Eukaryota</taxon>
        <taxon>Fungi</taxon>
        <taxon>Dikarya</taxon>
        <taxon>Ascomycota</taxon>
        <taxon>Taphrinomycotina</taxon>
        <taxon>Neolectales</taxon>
        <taxon>Neolectaceae</taxon>
        <taxon>Neolecta</taxon>
    </lineage>
</organism>
<dbReference type="EMBL" id="LXFE01000330">
    <property type="protein sequence ID" value="OLL25709.1"/>
    <property type="molecule type" value="Genomic_DNA"/>
</dbReference>
<accession>A0A1U7LSV6</accession>
<proteinExistence type="predicted"/>
<name>A0A1U7LSV6_NEOID</name>
<keyword evidence="1" id="KW-0472">Membrane</keyword>
<gene>
    <name evidence="2" type="ORF">NEOLI_002162</name>
</gene>